<keyword evidence="10" id="KW-0406">Ion transport</keyword>
<evidence type="ECO:0000313" key="14">
    <source>
        <dbReference type="EMBL" id="MBC5630609.1"/>
    </source>
</evidence>
<evidence type="ECO:0000256" key="10">
    <source>
        <dbReference type="ARBA" id="ARBA00023065"/>
    </source>
</evidence>
<gene>
    <name evidence="14" type="ORF">H8S20_17260</name>
</gene>
<dbReference type="PANTHER" id="PTHR43298:SF2">
    <property type="entry name" value="FMN_FAD EXPORTER YEEO-RELATED"/>
    <property type="match status" value="1"/>
</dbReference>
<evidence type="ECO:0000256" key="2">
    <source>
        <dbReference type="ARBA" id="ARBA00004651"/>
    </source>
</evidence>
<accession>A0ABR7DGT8</accession>
<dbReference type="InterPro" id="IPR002528">
    <property type="entry name" value="MATE_fam"/>
</dbReference>
<keyword evidence="7" id="KW-1003">Cell membrane</keyword>
<feature type="transmembrane region" description="Helical" evidence="13">
    <location>
        <begin position="409"/>
        <end position="428"/>
    </location>
</feature>
<sequence length="440" mass="48369">MRKVDLTKGKVLVVLTALAVPIMGSSLLQFTYNLIDMLWVGGLGSDAVASIGSSSFFVGLGYSINSLVVIGAGIKISHAIGRKDNSNVKEYINTGIAINFFIAIIYALILIFLGKNFIGFLNLGNPRVERDSYHYLAINGPILFFSFFNFLYSRIFGSFGNNSEALKINAVGIIVNIVLDPIFIYTLKLGVIGAAFATLIANIIMYILYKIKAKGLLKYDKSIKLDYEKVKEVAILGFPMAFQRILFTVVNIILARIIAVFGTNAIAAQKIGLQIESITYMVIGGLNGAIASFTGQNFGANKFKRISEGYNTALIIGIVYSLLMSLIFILFKEPIIKLFIRDVDTSLIAYGYLQAVAYSQVFSTIEMVSNGLFTGLGKPKIPATISILFTVLRIPMALILMKSYGINGIWWSIAISSILKGASAYLIYKFKVSKEYKYVR</sequence>
<reference evidence="14 15" key="1">
    <citation type="submission" date="2020-08" db="EMBL/GenBank/DDBJ databases">
        <title>Genome public.</title>
        <authorList>
            <person name="Liu C."/>
            <person name="Sun Q."/>
        </authorList>
    </citation>
    <scope>NUCLEOTIDE SEQUENCE [LARGE SCALE GENOMIC DNA]</scope>
    <source>
        <strain evidence="14 15">NSJ-6</strain>
    </source>
</reference>
<feature type="transmembrane region" description="Helical" evidence="13">
    <location>
        <begin position="165"/>
        <end position="185"/>
    </location>
</feature>
<evidence type="ECO:0000256" key="3">
    <source>
        <dbReference type="ARBA" id="ARBA00010199"/>
    </source>
</evidence>
<keyword evidence="9 13" id="KW-1133">Transmembrane helix</keyword>
<proteinExistence type="inferred from homology"/>
<feature type="transmembrane region" description="Helical" evidence="13">
    <location>
        <begin position="91"/>
        <end position="113"/>
    </location>
</feature>
<dbReference type="InterPro" id="IPR050222">
    <property type="entry name" value="MATE_MdtK"/>
</dbReference>
<dbReference type="InterPro" id="IPR048279">
    <property type="entry name" value="MdtK-like"/>
</dbReference>
<keyword evidence="15" id="KW-1185">Reference proteome</keyword>
<dbReference type="PANTHER" id="PTHR43298">
    <property type="entry name" value="MULTIDRUG RESISTANCE PROTEIN NORM-RELATED"/>
    <property type="match status" value="1"/>
</dbReference>
<dbReference type="Pfam" id="PF01554">
    <property type="entry name" value="MatE"/>
    <property type="match status" value="2"/>
</dbReference>
<comment type="similarity">
    <text evidence="3">Belongs to the multi antimicrobial extrusion (MATE) (TC 2.A.66.1) family.</text>
</comment>
<comment type="subcellular location">
    <subcellularLocation>
        <location evidence="2">Cell membrane</location>
        <topology evidence="2">Multi-pass membrane protein</topology>
    </subcellularLocation>
</comment>
<evidence type="ECO:0000256" key="13">
    <source>
        <dbReference type="SAM" id="Phobius"/>
    </source>
</evidence>
<feature type="transmembrane region" description="Helical" evidence="13">
    <location>
        <begin position="278"/>
        <end position="298"/>
    </location>
</feature>
<dbReference type="NCBIfam" id="TIGR00797">
    <property type="entry name" value="matE"/>
    <property type="match status" value="1"/>
</dbReference>
<comment type="function">
    <text evidence="1">Multidrug efflux pump.</text>
</comment>
<keyword evidence="8 13" id="KW-0812">Transmembrane</keyword>
<feature type="transmembrane region" description="Helical" evidence="13">
    <location>
        <begin position="12"/>
        <end position="35"/>
    </location>
</feature>
<feature type="transmembrane region" description="Helical" evidence="13">
    <location>
        <begin position="47"/>
        <end position="70"/>
    </location>
</feature>
<dbReference type="CDD" id="cd13140">
    <property type="entry name" value="MATE_like_1"/>
    <property type="match status" value="1"/>
</dbReference>
<comment type="caution">
    <text evidence="14">The sequence shown here is derived from an EMBL/GenBank/DDBJ whole genome shotgun (WGS) entry which is preliminary data.</text>
</comment>
<organism evidence="14 15">
    <name type="scientific">Clostridium hominis</name>
    <dbReference type="NCBI Taxonomy" id="2763036"/>
    <lineage>
        <taxon>Bacteria</taxon>
        <taxon>Bacillati</taxon>
        <taxon>Bacillota</taxon>
        <taxon>Clostridia</taxon>
        <taxon>Eubacteriales</taxon>
        <taxon>Clostridiaceae</taxon>
        <taxon>Clostridium</taxon>
    </lineage>
</organism>
<evidence type="ECO:0000313" key="15">
    <source>
        <dbReference type="Proteomes" id="UP000596929"/>
    </source>
</evidence>
<name>A0ABR7DGT8_9CLOT</name>
<dbReference type="EMBL" id="JACOOO010000041">
    <property type="protein sequence ID" value="MBC5630609.1"/>
    <property type="molecule type" value="Genomic_DNA"/>
</dbReference>
<dbReference type="Proteomes" id="UP000596929">
    <property type="component" value="Unassembled WGS sequence"/>
</dbReference>
<evidence type="ECO:0000256" key="7">
    <source>
        <dbReference type="ARBA" id="ARBA00022475"/>
    </source>
</evidence>
<protein>
    <recommendedName>
        <fullName evidence="4">Probable multidrug resistance protein NorM</fullName>
    </recommendedName>
    <alternativeName>
        <fullName evidence="12">Multidrug-efflux transporter</fullName>
    </alternativeName>
</protein>
<dbReference type="RefSeq" id="WP_032119319.1">
    <property type="nucleotide sequence ID" value="NZ_JACOOO010000041.1"/>
</dbReference>
<feature type="transmembrane region" description="Helical" evidence="13">
    <location>
        <begin position="133"/>
        <end position="153"/>
    </location>
</feature>
<evidence type="ECO:0000256" key="11">
    <source>
        <dbReference type="ARBA" id="ARBA00023136"/>
    </source>
</evidence>
<keyword evidence="5" id="KW-0813">Transport</keyword>
<dbReference type="PIRSF" id="PIRSF006603">
    <property type="entry name" value="DinF"/>
    <property type="match status" value="1"/>
</dbReference>
<evidence type="ECO:0000256" key="8">
    <source>
        <dbReference type="ARBA" id="ARBA00022692"/>
    </source>
</evidence>
<feature type="transmembrane region" description="Helical" evidence="13">
    <location>
        <begin position="191"/>
        <end position="209"/>
    </location>
</feature>
<evidence type="ECO:0000256" key="6">
    <source>
        <dbReference type="ARBA" id="ARBA00022449"/>
    </source>
</evidence>
<evidence type="ECO:0000256" key="9">
    <source>
        <dbReference type="ARBA" id="ARBA00022989"/>
    </source>
</evidence>
<keyword evidence="11 13" id="KW-0472">Membrane</keyword>
<evidence type="ECO:0000256" key="12">
    <source>
        <dbReference type="ARBA" id="ARBA00031636"/>
    </source>
</evidence>
<evidence type="ECO:0000256" key="5">
    <source>
        <dbReference type="ARBA" id="ARBA00022448"/>
    </source>
</evidence>
<keyword evidence="6" id="KW-0050">Antiport</keyword>
<evidence type="ECO:0000256" key="4">
    <source>
        <dbReference type="ARBA" id="ARBA00020268"/>
    </source>
</evidence>
<evidence type="ECO:0000256" key="1">
    <source>
        <dbReference type="ARBA" id="ARBA00003408"/>
    </source>
</evidence>
<feature type="transmembrane region" description="Helical" evidence="13">
    <location>
        <begin position="310"/>
        <end position="331"/>
    </location>
</feature>
<feature type="transmembrane region" description="Helical" evidence="13">
    <location>
        <begin position="245"/>
        <end position="266"/>
    </location>
</feature>